<evidence type="ECO:0000256" key="3">
    <source>
        <dbReference type="ARBA" id="ARBA00006958"/>
    </source>
</evidence>
<feature type="domain" description="DDE Tnp4" evidence="8">
    <location>
        <begin position="16"/>
        <end position="119"/>
    </location>
</feature>
<keyword evidence="6" id="KW-0378">Hydrolase</keyword>
<comment type="subcellular location">
    <subcellularLocation>
        <location evidence="2">Nucleus</location>
    </subcellularLocation>
</comment>
<evidence type="ECO:0000256" key="4">
    <source>
        <dbReference type="ARBA" id="ARBA00022722"/>
    </source>
</evidence>
<comment type="caution">
    <text evidence="9">The sequence shown here is derived from an EMBL/GenBank/DDBJ whole genome shotgun (WGS) entry which is preliminary data.</text>
</comment>
<evidence type="ECO:0000256" key="7">
    <source>
        <dbReference type="ARBA" id="ARBA00023242"/>
    </source>
</evidence>
<evidence type="ECO:0000313" key="10">
    <source>
        <dbReference type="Proteomes" id="UP000037510"/>
    </source>
</evidence>
<dbReference type="GO" id="GO:0005634">
    <property type="term" value="C:nucleus"/>
    <property type="evidence" value="ECO:0007669"/>
    <property type="project" value="UniProtKB-SubCell"/>
</dbReference>
<evidence type="ECO:0000256" key="2">
    <source>
        <dbReference type="ARBA" id="ARBA00004123"/>
    </source>
</evidence>
<keyword evidence="10" id="KW-1185">Reference proteome</keyword>
<dbReference type="AlphaFoldDB" id="A0A0L7KN12"/>
<dbReference type="STRING" id="104452.A0A0L7KN12"/>
<sequence>MQVLTAIRCWGRRKLTCHAHLCIRDIVARWLGSTHDYRIFNESTLNERFEAREFKGRLLGDSGYRLEPYLFTPVLRPHNQSEERYNEAQIATRNCVESYFCVWKQRFQCLLHGMPVKMENGKNTIDSDVEPNIEEPHDINEGSNHTRRRSSALLQAFITRHFSESN</sequence>
<keyword evidence="5" id="KW-0479">Metal-binding</keyword>
<accession>A0A0L7KN12</accession>
<proteinExistence type="inferred from homology"/>
<evidence type="ECO:0000259" key="8">
    <source>
        <dbReference type="Pfam" id="PF13359"/>
    </source>
</evidence>
<dbReference type="GO" id="GO:0004518">
    <property type="term" value="F:nuclease activity"/>
    <property type="evidence" value="ECO:0007669"/>
    <property type="project" value="UniProtKB-KW"/>
</dbReference>
<evidence type="ECO:0000313" key="9">
    <source>
        <dbReference type="EMBL" id="KOB64663.1"/>
    </source>
</evidence>
<dbReference type="InterPro" id="IPR045249">
    <property type="entry name" value="HARBI1-like"/>
</dbReference>
<comment type="similarity">
    <text evidence="3">Belongs to the HARBI1 family.</text>
</comment>
<dbReference type="PANTHER" id="PTHR22930">
    <property type="match status" value="1"/>
</dbReference>
<dbReference type="EMBL" id="JTDY01008242">
    <property type="protein sequence ID" value="KOB64663.1"/>
    <property type="molecule type" value="Genomic_DNA"/>
</dbReference>
<keyword evidence="4" id="KW-0540">Nuclease</keyword>
<dbReference type="GO" id="GO:0046872">
    <property type="term" value="F:metal ion binding"/>
    <property type="evidence" value="ECO:0007669"/>
    <property type="project" value="UniProtKB-KW"/>
</dbReference>
<organism evidence="9 10">
    <name type="scientific">Operophtera brumata</name>
    <name type="common">Winter moth</name>
    <name type="synonym">Phalaena brumata</name>
    <dbReference type="NCBI Taxonomy" id="104452"/>
    <lineage>
        <taxon>Eukaryota</taxon>
        <taxon>Metazoa</taxon>
        <taxon>Ecdysozoa</taxon>
        <taxon>Arthropoda</taxon>
        <taxon>Hexapoda</taxon>
        <taxon>Insecta</taxon>
        <taxon>Pterygota</taxon>
        <taxon>Neoptera</taxon>
        <taxon>Endopterygota</taxon>
        <taxon>Lepidoptera</taxon>
        <taxon>Glossata</taxon>
        <taxon>Ditrysia</taxon>
        <taxon>Geometroidea</taxon>
        <taxon>Geometridae</taxon>
        <taxon>Larentiinae</taxon>
        <taxon>Operophtera</taxon>
    </lineage>
</organism>
<reference evidence="9 10" key="1">
    <citation type="journal article" date="2015" name="Genome Biol. Evol.">
        <title>The genome of winter moth (Operophtera brumata) provides a genomic perspective on sexual dimorphism and phenology.</title>
        <authorList>
            <person name="Derks M.F."/>
            <person name="Smit S."/>
            <person name="Salis L."/>
            <person name="Schijlen E."/>
            <person name="Bossers A."/>
            <person name="Mateman C."/>
            <person name="Pijl A.S."/>
            <person name="de Ridder D."/>
            <person name="Groenen M.A."/>
            <person name="Visser M.E."/>
            <person name="Megens H.J."/>
        </authorList>
    </citation>
    <scope>NUCLEOTIDE SEQUENCE [LARGE SCALE GENOMIC DNA]</scope>
    <source>
        <strain evidence="9">WM2013NL</strain>
        <tissue evidence="9">Head and thorax</tissue>
    </source>
</reference>
<dbReference type="Pfam" id="PF13359">
    <property type="entry name" value="DDE_Tnp_4"/>
    <property type="match status" value="1"/>
</dbReference>
<keyword evidence="7" id="KW-0539">Nucleus</keyword>
<dbReference type="InterPro" id="IPR027806">
    <property type="entry name" value="HARBI1_dom"/>
</dbReference>
<name>A0A0L7KN12_OPEBR</name>
<protein>
    <recommendedName>
        <fullName evidence="8">DDE Tnp4 domain-containing protein</fullName>
    </recommendedName>
</protein>
<dbReference type="Proteomes" id="UP000037510">
    <property type="component" value="Unassembled WGS sequence"/>
</dbReference>
<evidence type="ECO:0000256" key="1">
    <source>
        <dbReference type="ARBA" id="ARBA00001968"/>
    </source>
</evidence>
<gene>
    <name evidence="9" type="ORF">OBRU01_23150</name>
</gene>
<evidence type="ECO:0000256" key="5">
    <source>
        <dbReference type="ARBA" id="ARBA00022723"/>
    </source>
</evidence>
<comment type="cofactor">
    <cofactor evidence="1">
        <name>a divalent metal cation</name>
        <dbReference type="ChEBI" id="CHEBI:60240"/>
    </cofactor>
</comment>
<evidence type="ECO:0000256" key="6">
    <source>
        <dbReference type="ARBA" id="ARBA00022801"/>
    </source>
</evidence>
<dbReference type="GO" id="GO:0016787">
    <property type="term" value="F:hydrolase activity"/>
    <property type="evidence" value="ECO:0007669"/>
    <property type="project" value="UniProtKB-KW"/>
</dbReference>
<dbReference type="PANTHER" id="PTHR22930:SF286">
    <property type="entry name" value="NUCLEASE HARBI1"/>
    <property type="match status" value="1"/>
</dbReference>